<dbReference type="Proteomes" id="UP001174909">
    <property type="component" value="Unassembled WGS sequence"/>
</dbReference>
<dbReference type="GO" id="GO:0004467">
    <property type="term" value="F:long-chain fatty acid-CoA ligase activity"/>
    <property type="evidence" value="ECO:0007669"/>
    <property type="project" value="UniProtKB-EC"/>
</dbReference>
<dbReference type="InterPro" id="IPR020845">
    <property type="entry name" value="AMP-binding_CS"/>
</dbReference>
<dbReference type="EMBL" id="CASHTH010002332">
    <property type="protein sequence ID" value="CAI8028418.1"/>
    <property type="molecule type" value="Genomic_DNA"/>
</dbReference>
<dbReference type="SUPFAM" id="SSF56801">
    <property type="entry name" value="Acetyl-CoA synthetase-like"/>
    <property type="match status" value="1"/>
</dbReference>
<dbReference type="Pfam" id="PF00501">
    <property type="entry name" value="AMP-binding"/>
    <property type="match status" value="1"/>
</dbReference>
<dbReference type="EC" id="6.2.1.3" evidence="4"/>
<keyword evidence="3" id="KW-0443">Lipid metabolism</keyword>
<dbReference type="GO" id="GO:0016020">
    <property type="term" value="C:membrane"/>
    <property type="evidence" value="ECO:0007669"/>
    <property type="project" value="TreeGrafter"/>
</dbReference>
<organism evidence="7 8">
    <name type="scientific">Geodia barretti</name>
    <name type="common">Barrett's horny sponge</name>
    <dbReference type="NCBI Taxonomy" id="519541"/>
    <lineage>
        <taxon>Eukaryota</taxon>
        <taxon>Metazoa</taxon>
        <taxon>Porifera</taxon>
        <taxon>Demospongiae</taxon>
        <taxon>Heteroscleromorpha</taxon>
        <taxon>Tetractinellida</taxon>
        <taxon>Astrophorina</taxon>
        <taxon>Geodiidae</taxon>
        <taxon>Geodia</taxon>
    </lineage>
</organism>
<protein>
    <recommendedName>
        <fullName evidence="4">long-chain-fatty-acid--CoA ligase</fullName>
        <ecNumber evidence="4">6.2.1.3</ecNumber>
    </recommendedName>
</protein>
<evidence type="ECO:0000256" key="1">
    <source>
        <dbReference type="ARBA" id="ARBA00022598"/>
    </source>
</evidence>
<keyword evidence="8" id="KW-1185">Reference proteome</keyword>
<dbReference type="Gene3D" id="3.40.50.12780">
    <property type="entry name" value="N-terminal domain of ligase-like"/>
    <property type="match status" value="1"/>
</dbReference>
<dbReference type="GO" id="GO:0005783">
    <property type="term" value="C:endoplasmic reticulum"/>
    <property type="evidence" value="ECO:0007669"/>
    <property type="project" value="TreeGrafter"/>
</dbReference>
<dbReference type="PROSITE" id="PS00455">
    <property type="entry name" value="AMP_BINDING"/>
    <property type="match status" value="1"/>
</dbReference>
<dbReference type="InterPro" id="IPR000873">
    <property type="entry name" value="AMP-dep_synth/lig_dom"/>
</dbReference>
<feature type="compositionally biased region" description="Low complexity" evidence="5">
    <location>
        <begin position="17"/>
        <end position="30"/>
    </location>
</feature>
<dbReference type="PANTHER" id="PTHR43272">
    <property type="entry name" value="LONG-CHAIN-FATTY-ACID--COA LIGASE"/>
    <property type="match status" value="1"/>
</dbReference>
<evidence type="ECO:0000256" key="2">
    <source>
        <dbReference type="ARBA" id="ARBA00022832"/>
    </source>
</evidence>
<name>A0AA35WNY5_GEOBA</name>
<keyword evidence="1 7" id="KW-0436">Ligase</keyword>
<keyword evidence="2" id="KW-0276">Fatty acid metabolism</keyword>
<reference evidence="7" key="1">
    <citation type="submission" date="2023-03" db="EMBL/GenBank/DDBJ databases">
        <authorList>
            <person name="Steffen K."/>
            <person name="Cardenas P."/>
        </authorList>
    </citation>
    <scope>NUCLEOTIDE SEQUENCE</scope>
</reference>
<feature type="compositionally biased region" description="Polar residues" evidence="5">
    <location>
        <begin position="1"/>
        <end position="16"/>
    </location>
</feature>
<evidence type="ECO:0000313" key="7">
    <source>
        <dbReference type="EMBL" id="CAI8028418.1"/>
    </source>
</evidence>
<evidence type="ECO:0000313" key="8">
    <source>
        <dbReference type="Proteomes" id="UP001174909"/>
    </source>
</evidence>
<evidence type="ECO:0000256" key="4">
    <source>
        <dbReference type="ARBA" id="ARBA00026121"/>
    </source>
</evidence>
<dbReference type="AlphaFoldDB" id="A0AA35WNY5"/>
<accession>A0AA35WNY5</accession>
<evidence type="ECO:0000259" key="6">
    <source>
        <dbReference type="Pfam" id="PF00501"/>
    </source>
</evidence>
<evidence type="ECO:0000256" key="3">
    <source>
        <dbReference type="ARBA" id="ARBA00023098"/>
    </source>
</evidence>
<dbReference type="Pfam" id="PF23562">
    <property type="entry name" value="AMP-binding_C_3"/>
    <property type="match status" value="1"/>
</dbReference>
<sequence>MEPEQTATELKQSTADSEQTITEPEQTSTEPEPEPKPLAEETPPEVKQPAAEQRVKSKPVRTKFRSTDPANGPDIAMGESGLSADAPMTIAEMFKMTVTQVPDRIALKYKSGDTWQEVTYQQYYDLTVAAAKSFLKLGLKPFHAVAIMGFNASEWHISCLGSIFAGGLSCGTYGTNNAEACKYIAEDCNVAVAVVEDQKQLDKFLKIRDELPELKAIVQYKGELSQDYPNVYTWEQFMELGKDMDSSVVDDIVKTQKPNQCASLVYTSGTTGTPKGTMLSHDNLTWTAKSLVSTYNELVFGTDRFVSYLPLSHIAGQLADIYLAISVGATCVFADPDALKGSLVVTLKEAQPTLFFGVPRVYEKMMDKMQEVGASLTGMKRKLSVWAKKKGLQGNQNIQKNQSVPWGWSAANMLVLKRVREALGFQQCKVFAVGAAPIKMETMEYFLSVNIPIMNVYGMSESSGPHTLCRMSPNRWNSASAGKDMDGVRSKILDPDADGEGEICFYGRHVFMGYLNNEEKTMESIDDEGWLHSGDIGRIDENGFLHITGRIKEIIITSGGENIPPVLLESNILREIPFLSNVMVVGDKRKYLTCLMTLKCEMDQTTGEPQDTLSPLAKTAIEQLGSRCTTVSEIIDSKDCAVFSAISEGLERANKCAISNAQKVQKWSLLDADFSIPGGELGKILLIVSDTVLDFTCVHEGGQ</sequence>
<gene>
    <name evidence="7" type="ORF">GBAR_LOCUS16208</name>
</gene>
<proteinExistence type="predicted"/>
<comment type="caution">
    <text evidence="7">The sequence shown here is derived from an EMBL/GenBank/DDBJ whole genome shotgun (WGS) entry which is preliminary data.</text>
</comment>
<evidence type="ECO:0000256" key="5">
    <source>
        <dbReference type="SAM" id="MobiDB-lite"/>
    </source>
</evidence>
<feature type="region of interest" description="Disordered" evidence="5">
    <location>
        <begin position="1"/>
        <end position="80"/>
    </location>
</feature>
<dbReference type="InterPro" id="IPR042099">
    <property type="entry name" value="ANL_N_sf"/>
</dbReference>
<dbReference type="PANTHER" id="PTHR43272:SF32">
    <property type="entry name" value="AMP-DEPENDENT SYNTHETASE_LIGASE DOMAIN-CONTAINING PROTEIN"/>
    <property type="match status" value="1"/>
</dbReference>
<feature type="domain" description="AMP-dependent synthetase/ligase" evidence="6">
    <location>
        <begin position="96"/>
        <end position="515"/>
    </location>
</feature>